<evidence type="ECO:0000313" key="4">
    <source>
        <dbReference type="Proteomes" id="UP000789405"/>
    </source>
</evidence>
<dbReference type="PANTHER" id="PTHR34825">
    <property type="entry name" value="CONSERVED PROTEIN, WITH A WEAK D-GALACTARATE DEHYDRATASE/ALTRONATE HYDROLASE DOMAIN"/>
    <property type="match status" value="1"/>
</dbReference>
<dbReference type="PANTHER" id="PTHR34825:SF1">
    <property type="entry name" value="AAA-ATPASE-LIKE DOMAIN-CONTAINING PROTEIN"/>
    <property type="match status" value="1"/>
</dbReference>
<feature type="compositionally biased region" description="Low complexity" evidence="1">
    <location>
        <begin position="52"/>
        <end position="64"/>
    </location>
</feature>
<feature type="region of interest" description="Disordered" evidence="1">
    <location>
        <begin position="45"/>
        <end position="64"/>
    </location>
</feature>
<evidence type="ECO:0000256" key="1">
    <source>
        <dbReference type="SAM" id="MobiDB-lite"/>
    </source>
</evidence>
<evidence type="ECO:0000313" key="3">
    <source>
        <dbReference type="EMBL" id="CAG8741946.1"/>
    </source>
</evidence>
<gene>
    <name evidence="3" type="ORF">DERYTH_LOCUS16083</name>
</gene>
<keyword evidence="4" id="KW-1185">Reference proteome</keyword>
<sequence length="330" mass="39014">MHQNNERETSEERNACLERRRIRDQLCRKRETSAECDTQRRKDTYRQETFDNSQTQENNSTQEQEILNTSQTQWLHNPGGVPIELQGLTEMEEILIAQVFPVMSVYNLRDVLKFTTRLPHHPLSLEIMVVRWQSKDESVFKDFNESQEIAMLGSDFEPYTKTLNNARVVFGATVAIGRDNFESIIDDRLTFVDKSMLIKEFIKSSDLVSLVLRPRRFGKSTNLSMLHRFFEILQSQDEKIIRKKLFEKLKISAEIEIMKKHFAQYPDSMPGTWNDMITQLRVLVAEIYEKHHYLINHLDPYAQKRYQRILERDQTYPVSELSFALQELSE</sequence>
<proteinExistence type="predicted"/>
<dbReference type="AlphaFoldDB" id="A0A9N9IMC4"/>
<dbReference type="EMBL" id="CAJVPY010013658">
    <property type="protein sequence ID" value="CAG8741946.1"/>
    <property type="molecule type" value="Genomic_DNA"/>
</dbReference>
<reference evidence="3" key="1">
    <citation type="submission" date="2021-06" db="EMBL/GenBank/DDBJ databases">
        <authorList>
            <person name="Kallberg Y."/>
            <person name="Tangrot J."/>
            <person name="Rosling A."/>
        </authorList>
    </citation>
    <scope>NUCLEOTIDE SEQUENCE</scope>
    <source>
        <strain evidence="3">MA453B</strain>
    </source>
</reference>
<evidence type="ECO:0000259" key="2">
    <source>
        <dbReference type="Pfam" id="PF09820"/>
    </source>
</evidence>
<protein>
    <submittedName>
        <fullName evidence="3">11991_t:CDS:1</fullName>
    </submittedName>
</protein>
<feature type="domain" description="AAA-ATPase-like" evidence="2">
    <location>
        <begin position="176"/>
        <end position="261"/>
    </location>
</feature>
<dbReference type="Pfam" id="PF09820">
    <property type="entry name" value="AAA-ATPase_like"/>
    <property type="match status" value="1"/>
</dbReference>
<comment type="caution">
    <text evidence="3">The sequence shown here is derived from an EMBL/GenBank/DDBJ whole genome shotgun (WGS) entry which is preliminary data.</text>
</comment>
<dbReference type="InterPro" id="IPR018631">
    <property type="entry name" value="AAA-ATPase-like_dom"/>
</dbReference>
<dbReference type="Proteomes" id="UP000789405">
    <property type="component" value="Unassembled WGS sequence"/>
</dbReference>
<name>A0A9N9IMC4_9GLOM</name>
<organism evidence="3 4">
    <name type="scientific">Dentiscutata erythropus</name>
    <dbReference type="NCBI Taxonomy" id="1348616"/>
    <lineage>
        <taxon>Eukaryota</taxon>
        <taxon>Fungi</taxon>
        <taxon>Fungi incertae sedis</taxon>
        <taxon>Mucoromycota</taxon>
        <taxon>Glomeromycotina</taxon>
        <taxon>Glomeromycetes</taxon>
        <taxon>Diversisporales</taxon>
        <taxon>Gigasporaceae</taxon>
        <taxon>Dentiscutata</taxon>
    </lineage>
</organism>
<accession>A0A9N9IMC4</accession>
<dbReference type="OrthoDB" id="2411872at2759"/>